<accession>A0AB33XXW2</accession>
<protein>
    <submittedName>
        <fullName evidence="1">Uncharacterized protein</fullName>
    </submittedName>
</protein>
<dbReference type="Proteomes" id="UP000009352">
    <property type="component" value="Unassembled WGS sequence"/>
</dbReference>
<dbReference type="EMBL" id="AMQX01000002">
    <property type="protein sequence ID" value="EKS53086.1"/>
    <property type="molecule type" value="Genomic_DNA"/>
</dbReference>
<gene>
    <name evidence="1" type="ORF">LRHMDP3_464</name>
</gene>
<evidence type="ECO:0000313" key="1">
    <source>
        <dbReference type="EMBL" id="EKS53086.1"/>
    </source>
</evidence>
<name>A0AB33XXW2_LACRH</name>
<dbReference type="AlphaFoldDB" id="A0AB33XXW2"/>
<organism evidence="1 2">
    <name type="scientific">Lacticaseibacillus rhamnosus LRHMDP3</name>
    <dbReference type="NCBI Taxonomy" id="1203259"/>
    <lineage>
        <taxon>Bacteria</taxon>
        <taxon>Bacillati</taxon>
        <taxon>Bacillota</taxon>
        <taxon>Bacilli</taxon>
        <taxon>Lactobacillales</taxon>
        <taxon>Lactobacillaceae</taxon>
        <taxon>Lacticaseibacillus</taxon>
    </lineage>
</organism>
<evidence type="ECO:0000313" key="2">
    <source>
        <dbReference type="Proteomes" id="UP000009352"/>
    </source>
</evidence>
<sequence>MQNIFTKTKSLTIPAKIRKSVLILDNIIYMYAGQTKDTLADVQRLH</sequence>
<proteinExistence type="predicted"/>
<comment type="caution">
    <text evidence="1">The sequence shown here is derived from an EMBL/GenBank/DDBJ whole genome shotgun (WGS) entry which is preliminary data.</text>
</comment>
<reference evidence="1 2" key="1">
    <citation type="journal article" date="2013" name="Genome Announc.">
        <title>Draft Genome Sequence of Staphylococcus simulans UMC-CNS-990, Isolated from a Case of Chronic Bovine Mastitis.</title>
        <authorList>
            <person name="Calcutt M.J."/>
            <person name="Foecking M.F."/>
            <person name="Hsieh H.Y."/>
            <person name="Perry J."/>
            <person name="Stewart G.C."/>
            <person name="Middleton J.R."/>
        </authorList>
    </citation>
    <scope>NUCLEOTIDE SEQUENCE [LARGE SCALE GENOMIC DNA]</scope>
    <source>
        <strain evidence="1 2">LRHMDP3</strain>
    </source>
</reference>